<dbReference type="EMBL" id="MBDO02000496">
    <property type="protein sequence ID" value="RLN54652.1"/>
    <property type="molecule type" value="Genomic_DNA"/>
</dbReference>
<dbReference type="InterPro" id="IPR040453">
    <property type="entry name" value="Mnd1_HTH"/>
</dbReference>
<evidence type="ECO:0000313" key="2">
    <source>
        <dbReference type="EMBL" id="RLN50240.1"/>
    </source>
</evidence>
<organism evidence="3 4">
    <name type="scientific">Phytophthora kernoviae</name>
    <dbReference type="NCBI Taxonomy" id="325452"/>
    <lineage>
        <taxon>Eukaryota</taxon>
        <taxon>Sar</taxon>
        <taxon>Stramenopiles</taxon>
        <taxon>Oomycota</taxon>
        <taxon>Peronosporomycetes</taxon>
        <taxon>Peronosporales</taxon>
        <taxon>Peronosporaceae</taxon>
        <taxon>Phytophthora</taxon>
    </lineage>
</organism>
<protein>
    <recommendedName>
        <fullName evidence="1">Mnd1 HTH domain-containing protein</fullName>
    </recommendedName>
</protein>
<accession>A0A3F2REA4</accession>
<dbReference type="OrthoDB" id="273345at2759"/>
<dbReference type="Proteomes" id="UP000277300">
    <property type="component" value="Unassembled WGS sequence"/>
</dbReference>
<sequence>MSRRKGVSLQEKRERILHIYHDSKEVYNLKEVEKLGSKAGVVLQTVKDVNQALVDDVLVDTDKVKARRLDTSVAKKVC</sequence>
<dbReference type="AlphaFoldDB" id="A0A3F2REA4"/>
<dbReference type="Proteomes" id="UP000284657">
    <property type="component" value="Unassembled WGS sequence"/>
</dbReference>
<proteinExistence type="predicted"/>
<feature type="domain" description="Mnd1 HTH" evidence="1">
    <location>
        <begin position="16"/>
        <end position="64"/>
    </location>
</feature>
<comment type="caution">
    <text evidence="3">The sequence shown here is derived from an EMBL/GenBank/DDBJ whole genome shotgun (WGS) entry which is preliminary data.</text>
</comment>
<dbReference type="Pfam" id="PF03962">
    <property type="entry name" value="Mnd1"/>
    <property type="match status" value="1"/>
</dbReference>
<name>A0A3F2REA4_9STRA</name>
<evidence type="ECO:0000313" key="5">
    <source>
        <dbReference type="Proteomes" id="UP000284657"/>
    </source>
</evidence>
<gene>
    <name evidence="2" type="ORF">BBJ29_007798</name>
    <name evidence="3" type="ORF">BBP00_00008847</name>
</gene>
<evidence type="ECO:0000259" key="1">
    <source>
        <dbReference type="Pfam" id="PF03962"/>
    </source>
</evidence>
<evidence type="ECO:0000313" key="4">
    <source>
        <dbReference type="Proteomes" id="UP000277300"/>
    </source>
</evidence>
<evidence type="ECO:0000313" key="3">
    <source>
        <dbReference type="EMBL" id="RLN54652.1"/>
    </source>
</evidence>
<reference evidence="4 5" key="1">
    <citation type="submission" date="2018-07" db="EMBL/GenBank/DDBJ databases">
        <title>Genome sequencing of oomycete isolates from Chile give support for New Zealand origin for Phytophthora kernoviae and make available the first Nothophytophthora sp. genome.</title>
        <authorList>
            <person name="Studholme D.J."/>
            <person name="Sanfuentes E."/>
            <person name="Panda P."/>
            <person name="Hill R."/>
            <person name="Sambles C."/>
            <person name="Grant M."/>
            <person name="Williams N.M."/>
            <person name="Mcdougal R.L."/>
        </authorList>
    </citation>
    <scope>NUCLEOTIDE SEQUENCE [LARGE SCALE GENOMIC DNA]</scope>
    <source>
        <strain evidence="3">Chile6</strain>
        <strain evidence="2">Chile7</strain>
    </source>
</reference>
<dbReference type="EMBL" id="MBAD02002048">
    <property type="protein sequence ID" value="RLN50240.1"/>
    <property type="molecule type" value="Genomic_DNA"/>
</dbReference>